<evidence type="ECO:0000313" key="3">
    <source>
        <dbReference type="Proteomes" id="UP000734854"/>
    </source>
</evidence>
<feature type="transmembrane region" description="Helical" evidence="1">
    <location>
        <begin position="142"/>
        <end position="159"/>
    </location>
</feature>
<feature type="transmembrane region" description="Helical" evidence="1">
    <location>
        <begin position="292"/>
        <end position="309"/>
    </location>
</feature>
<feature type="transmembrane region" description="Helical" evidence="1">
    <location>
        <begin position="16"/>
        <end position="35"/>
    </location>
</feature>
<feature type="transmembrane region" description="Helical" evidence="1">
    <location>
        <begin position="97"/>
        <end position="121"/>
    </location>
</feature>
<feature type="transmembrane region" description="Helical" evidence="1">
    <location>
        <begin position="380"/>
        <end position="399"/>
    </location>
</feature>
<keyword evidence="1" id="KW-0472">Membrane</keyword>
<keyword evidence="1" id="KW-1133">Transmembrane helix</keyword>
<protein>
    <submittedName>
        <fullName evidence="2">Uncharacterized protein</fullName>
    </submittedName>
</protein>
<dbReference type="GO" id="GO:0016020">
    <property type="term" value="C:membrane"/>
    <property type="evidence" value="ECO:0007669"/>
    <property type="project" value="InterPro"/>
</dbReference>
<feature type="transmembrane region" description="Helical" evidence="1">
    <location>
        <begin position="347"/>
        <end position="368"/>
    </location>
</feature>
<comment type="caution">
    <text evidence="2">The sequence shown here is derived from an EMBL/GenBank/DDBJ whole genome shotgun (WGS) entry which is preliminary data.</text>
</comment>
<dbReference type="Proteomes" id="UP000734854">
    <property type="component" value="Unassembled WGS sequence"/>
</dbReference>
<dbReference type="EMBL" id="JACMSC010000004">
    <property type="protein sequence ID" value="KAG6525837.1"/>
    <property type="molecule type" value="Genomic_DNA"/>
</dbReference>
<dbReference type="PANTHER" id="PTHR23516:SF2">
    <property type="entry name" value="MOLYBDATE-ANION TRANSPORTER"/>
    <property type="match status" value="1"/>
</dbReference>
<sequence length="413" mass="45682">MGVVIESDRWELHPSAFLVLFASCFASIFLLPYFSRSISGRGAVASSLFDLGHTAPFLRFQSGFLMLYALASVMQGVESVFGENDFAEYGSSREQMAWYLAMGAFAALIFGTFSGILFDILNQLVLVVSKQGHKQDLLNDTFWLMTFFESFSLIGSQGLSNLFVKGVHSRSFNSSALAAILAVLSTLYIKKEWSKSHHATVVGSYKKSFSAHILKARQKYSGSHVGSGKHPFFHVSVLDTLGTNYSERCIWADGREVNLSLIYPVLIGSRMLGSTAFPWLFSEAKLLGNEDCLMTAMGVASIALFIVAYDYQEIGVLVLLFCIFHACVGFSLPSLARLRTMYLPNELRGGMITFSLAPANAALLFVLLQGGYHRNLENSTIMALAAFGLLIASGCIYKLRSWRKMSRQNWHNI</sequence>
<dbReference type="GO" id="GO:0015098">
    <property type="term" value="F:molybdate ion transmembrane transporter activity"/>
    <property type="evidence" value="ECO:0007669"/>
    <property type="project" value="InterPro"/>
</dbReference>
<feature type="transmembrane region" description="Helical" evidence="1">
    <location>
        <begin position="171"/>
        <end position="189"/>
    </location>
</feature>
<dbReference type="AlphaFoldDB" id="A0A8J5HJC2"/>
<reference evidence="2 3" key="1">
    <citation type="submission" date="2020-08" db="EMBL/GenBank/DDBJ databases">
        <title>Plant Genome Project.</title>
        <authorList>
            <person name="Zhang R.-G."/>
        </authorList>
    </citation>
    <scope>NUCLEOTIDE SEQUENCE [LARGE SCALE GENOMIC DNA]</scope>
    <source>
        <tissue evidence="2">Rhizome</tissue>
    </source>
</reference>
<accession>A0A8J5HJC2</accession>
<dbReference type="InterPro" id="IPR036259">
    <property type="entry name" value="MFS_trans_sf"/>
</dbReference>
<dbReference type="InterPro" id="IPR008509">
    <property type="entry name" value="MOT2/MFSD5"/>
</dbReference>
<feature type="transmembrane region" description="Helical" evidence="1">
    <location>
        <begin position="315"/>
        <end position="335"/>
    </location>
</feature>
<proteinExistence type="predicted"/>
<evidence type="ECO:0000313" key="2">
    <source>
        <dbReference type="EMBL" id="KAG6525837.1"/>
    </source>
</evidence>
<gene>
    <name evidence="2" type="ORF">ZIOFF_015808</name>
</gene>
<dbReference type="PANTHER" id="PTHR23516">
    <property type="entry name" value="SAM (S-ADENOSYL METHIONINE) TRANSPORTER"/>
    <property type="match status" value="1"/>
</dbReference>
<name>A0A8J5HJC2_ZINOF</name>
<keyword evidence="3" id="KW-1185">Reference proteome</keyword>
<organism evidence="2 3">
    <name type="scientific">Zingiber officinale</name>
    <name type="common">Ginger</name>
    <name type="synonym">Amomum zingiber</name>
    <dbReference type="NCBI Taxonomy" id="94328"/>
    <lineage>
        <taxon>Eukaryota</taxon>
        <taxon>Viridiplantae</taxon>
        <taxon>Streptophyta</taxon>
        <taxon>Embryophyta</taxon>
        <taxon>Tracheophyta</taxon>
        <taxon>Spermatophyta</taxon>
        <taxon>Magnoliopsida</taxon>
        <taxon>Liliopsida</taxon>
        <taxon>Zingiberales</taxon>
        <taxon>Zingiberaceae</taxon>
        <taxon>Zingiber</taxon>
    </lineage>
</organism>
<evidence type="ECO:0000256" key="1">
    <source>
        <dbReference type="SAM" id="Phobius"/>
    </source>
</evidence>
<keyword evidence="1" id="KW-0812">Transmembrane</keyword>
<dbReference type="SUPFAM" id="SSF103473">
    <property type="entry name" value="MFS general substrate transporter"/>
    <property type="match status" value="1"/>
</dbReference>